<dbReference type="STRING" id="425264.A0A3G2S0J4"/>
<evidence type="ECO:0000313" key="5">
    <source>
        <dbReference type="EMBL" id="AYO41571.1"/>
    </source>
</evidence>
<dbReference type="FunFam" id="3.40.630.30:FF:000091">
    <property type="entry name" value="Peptide alpha-N-acetyltransferase"/>
    <property type="match status" value="1"/>
</dbReference>
<dbReference type="SUPFAM" id="SSF55729">
    <property type="entry name" value="Acyl-CoA N-acyltransferases (Nat)"/>
    <property type="match status" value="1"/>
</dbReference>
<reference evidence="5 6" key="1">
    <citation type="submission" date="2018-10" db="EMBL/GenBank/DDBJ databases">
        <title>Complete genome sequence of Malassezia restricta CBS 7877.</title>
        <authorList>
            <person name="Morand S.C."/>
            <person name="Bertignac M."/>
            <person name="Iltis A."/>
            <person name="Kolder I."/>
            <person name="Pirovano W."/>
            <person name="Jourdain R."/>
            <person name="Clavaud C."/>
        </authorList>
    </citation>
    <scope>NUCLEOTIDE SEQUENCE [LARGE SCALE GENOMIC DNA]</scope>
    <source>
        <strain evidence="5 6">CBS 7877</strain>
    </source>
</reference>
<dbReference type="OrthoDB" id="249099at2759"/>
<proteinExistence type="inferred from homology"/>
<dbReference type="InterPro" id="IPR016181">
    <property type="entry name" value="Acyl_CoA_acyltransferase"/>
</dbReference>
<dbReference type="Pfam" id="PF00583">
    <property type="entry name" value="Acetyltransf_1"/>
    <property type="match status" value="1"/>
</dbReference>
<protein>
    <submittedName>
        <fullName evidence="5">N-alpha-acetyltransferase 30</fullName>
        <ecNumber evidence="5">2.3.1.-</ecNumber>
    </submittedName>
</protein>
<keyword evidence="6" id="KW-1185">Reference proteome</keyword>
<evidence type="ECO:0000313" key="6">
    <source>
        <dbReference type="Proteomes" id="UP000269793"/>
    </source>
</evidence>
<dbReference type="GO" id="GO:0004596">
    <property type="term" value="F:protein-N-terminal amino-acid acetyltransferase activity"/>
    <property type="evidence" value="ECO:0007669"/>
    <property type="project" value="InterPro"/>
</dbReference>
<dbReference type="AlphaFoldDB" id="A0A3G2S0J4"/>
<dbReference type="InterPro" id="IPR000182">
    <property type="entry name" value="GNAT_dom"/>
</dbReference>
<dbReference type="GO" id="GO:0031417">
    <property type="term" value="C:NatC complex"/>
    <property type="evidence" value="ECO:0007669"/>
    <property type="project" value="TreeGrafter"/>
</dbReference>
<accession>A0A3G2S0J4</accession>
<dbReference type="EMBL" id="CP033148">
    <property type="protein sequence ID" value="AYO41571.1"/>
    <property type="molecule type" value="Genomic_DNA"/>
</dbReference>
<dbReference type="Proteomes" id="UP000269793">
    <property type="component" value="Chromosome I"/>
</dbReference>
<sequence length="182" mass="21291">MDAHVASHVRIDTYRNEEDLKDVMRLIEKELSEPYHIYTYRYFLHDWPDLSFLAWWEEQAVGVIVCKLDRHMRGSRLMRGYIAMLSVDPRYRGQGIATKLVSAAVQRMKERGAEEVVLETEVTNKSALRLYENRGFVREKRLYRFYLNGNDAFRLVLPIAEPHIPKAPPLPPRHPLGLGPIM</sequence>
<dbReference type="PROSITE" id="PS51186">
    <property type="entry name" value="GNAT"/>
    <property type="match status" value="1"/>
</dbReference>
<evidence type="ECO:0000256" key="3">
    <source>
        <dbReference type="ARBA" id="ARBA00024025"/>
    </source>
</evidence>
<dbReference type="PANTHER" id="PTHR45896">
    <property type="entry name" value="N-ALPHA-ACETYLTRANSFERASE 30"/>
    <property type="match status" value="1"/>
</dbReference>
<keyword evidence="2 5" id="KW-0012">Acyltransferase</keyword>
<keyword evidence="1 5" id="KW-0808">Transferase</keyword>
<comment type="similarity">
    <text evidence="3">Belongs to the acetyltransferase family. MAK3 subfamily.</text>
</comment>
<organism evidence="5 6">
    <name type="scientific">Malassezia restricta (strain ATCC 96810 / NBRC 103918 / CBS 7877)</name>
    <name type="common">Seborrheic dermatitis infection agent</name>
    <dbReference type="NCBI Taxonomy" id="425264"/>
    <lineage>
        <taxon>Eukaryota</taxon>
        <taxon>Fungi</taxon>
        <taxon>Dikarya</taxon>
        <taxon>Basidiomycota</taxon>
        <taxon>Ustilaginomycotina</taxon>
        <taxon>Malasseziomycetes</taxon>
        <taxon>Malasseziales</taxon>
        <taxon>Malasseziaceae</taxon>
        <taxon>Malassezia</taxon>
    </lineage>
</organism>
<dbReference type="PANTHER" id="PTHR45896:SF1">
    <property type="entry name" value="N-ALPHA-ACETYLTRANSFERASE 30"/>
    <property type="match status" value="1"/>
</dbReference>
<dbReference type="VEuPathDB" id="FungiDB:DNF11_0621"/>
<evidence type="ECO:0000259" key="4">
    <source>
        <dbReference type="PROSITE" id="PS51186"/>
    </source>
</evidence>
<name>A0A3G2S0J4_MALR7</name>
<dbReference type="InterPro" id="IPR044542">
    <property type="entry name" value="NAA30-like"/>
</dbReference>
<evidence type="ECO:0000256" key="1">
    <source>
        <dbReference type="ARBA" id="ARBA00022679"/>
    </source>
</evidence>
<dbReference type="Gene3D" id="3.40.630.30">
    <property type="match status" value="1"/>
</dbReference>
<evidence type="ECO:0000256" key="2">
    <source>
        <dbReference type="ARBA" id="ARBA00023315"/>
    </source>
</evidence>
<gene>
    <name evidence="5" type="primary">naa30</name>
    <name evidence="5" type="ORF">DNF11_0621</name>
</gene>
<feature type="domain" description="N-acetyltransferase" evidence="4">
    <location>
        <begin position="9"/>
        <end position="160"/>
    </location>
</feature>
<dbReference type="EC" id="2.3.1.-" evidence="5"/>
<dbReference type="CDD" id="cd04301">
    <property type="entry name" value="NAT_SF"/>
    <property type="match status" value="1"/>
</dbReference>